<name>A0A285IT27_9RHOB</name>
<dbReference type="InterPro" id="IPR039422">
    <property type="entry name" value="MarR/SlyA-like"/>
</dbReference>
<dbReference type="PANTHER" id="PTHR33164">
    <property type="entry name" value="TRANSCRIPTIONAL REGULATOR, MARR FAMILY"/>
    <property type="match status" value="1"/>
</dbReference>
<dbReference type="InterPro" id="IPR000835">
    <property type="entry name" value="HTH_MarR-typ"/>
</dbReference>
<reference evidence="2 3" key="1">
    <citation type="submission" date="2017-09" db="EMBL/GenBank/DDBJ databases">
        <authorList>
            <person name="Ehlers B."/>
            <person name="Leendertz F.H."/>
        </authorList>
    </citation>
    <scope>NUCLEOTIDE SEQUENCE [LARGE SCALE GENOMIC DNA]</scope>
    <source>
        <strain evidence="2 3">CGMCC 1.12662</strain>
    </source>
</reference>
<dbReference type="PANTHER" id="PTHR33164:SF57">
    <property type="entry name" value="MARR-FAMILY TRANSCRIPTIONAL REGULATOR"/>
    <property type="match status" value="1"/>
</dbReference>
<sequence>MQIAITCQQHANDPGEGRPIAIKEEDLAALLAEAGIPETATRQALAIDAVLQKWRRRVGRRELGKMALDRLNLDIDLSKLDVLMATSAPTNEFGEESGETMVSTIACRLSIDPSRASRLVSDLIGQGYLRRGVSQQDARRTIVELTDKGRLTVEAVRTLKFMILGDYIKNWDSAEVEHFIPLLDRFSTWSEEAAQKDQTRFEPTIEALREKLKNELPEEG</sequence>
<dbReference type="PROSITE" id="PS50995">
    <property type="entry name" value="HTH_MARR_2"/>
    <property type="match status" value="1"/>
</dbReference>
<evidence type="ECO:0000259" key="1">
    <source>
        <dbReference type="PROSITE" id="PS50995"/>
    </source>
</evidence>
<evidence type="ECO:0000313" key="3">
    <source>
        <dbReference type="Proteomes" id="UP000231655"/>
    </source>
</evidence>
<keyword evidence="2" id="KW-0238">DNA-binding</keyword>
<dbReference type="EMBL" id="OBEA01000003">
    <property type="protein sequence ID" value="SNY50973.1"/>
    <property type="molecule type" value="Genomic_DNA"/>
</dbReference>
<dbReference type="GO" id="GO:0006950">
    <property type="term" value="P:response to stress"/>
    <property type="evidence" value="ECO:0007669"/>
    <property type="project" value="TreeGrafter"/>
</dbReference>
<organism evidence="2 3">
    <name type="scientific">Pseudooceanicola antarcticus</name>
    <dbReference type="NCBI Taxonomy" id="1247613"/>
    <lineage>
        <taxon>Bacteria</taxon>
        <taxon>Pseudomonadati</taxon>
        <taxon>Pseudomonadota</taxon>
        <taxon>Alphaproteobacteria</taxon>
        <taxon>Rhodobacterales</taxon>
        <taxon>Paracoccaceae</taxon>
        <taxon>Pseudooceanicola</taxon>
    </lineage>
</organism>
<dbReference type="Gene3D" id="1.10.10.10">
    <property type="entry name" value="Winged helix-like DNA-binding domain superfamily/Winged helix DNA-binding domain"/>
    <property type="match status" value="1"/>
</dbReference>
<dbReference type="InterPro" id="IPR036390">
    <property type="entry name" value="WH_DNA-bd_sf"/>
</dbReference>
<dbReference type="RefSeq" id="WP_232617661.1">
    <property type="nucleotide sequence ID" value="NZ_OBEA01000003.1"/>
</dbReference>
<dbReference type="GO" id="GO:0003677">
    <property type="term" value="F:DNA binding"/>
    <property type="evidence" value="ECO:0007669"/>
    <property type="project" value="UniProtKB-KW"/>
</dbReference>
<accession>A0A285IT27</accession>
<dbReference type="InterPro" id="IPR036388">
    <property type="entry name" value="WH-like_DNA-bd_sf"/>
</dbReference>
<dbReference type="AlphaFoldDB" id="A0A285IT27"/>
<feature type="domain" description="HTH marR-type" evidence="1">
    <location>
        <begin position="44"/>
        <end position="188"/>
    </location>
</feature>
<proteinExistence type="predicted"/>
<dbReference type="GO" id="GO:0003700">
    <property type="term" value="F:DNA-binding transcription factor activity"/>
    <property type="evidence" value="ECO:0007669"/>
    <property type="project" value="InterPro"/>
</dbReference>
<dbReference type="Proteomes" id="UP000231655">
    <property type="component" value="Unassembled WGS sequence"/>
</dbReference>
<dbReference type="SMART" id="SM00347">
    <property type="entry name" value="HTH_MARR"/>
    <property type="match status" value="1"/>
</dbReference>
<protein>
    <submittedName>
        <fullName evidence="2">Winged helix DNA-binding domain-containing protein</fullName>
    </submittedName>
</protein>
<gene>
    <name evidence="2" type="ORF">SAMN06297129_1994</name>
</gene>
<evidence type="ECO:0000313" key="2">
    <source>
        <dbReference type="EMBL" id="SNY50973.1"/>
    </source>
</evidence>
<dbReference type="SUPFAM" id="SSF46785">
    <property type="entry name" value="Winged helix' DNA-binding domain"/>
    <property type="match status" value="1"/>
</dbReference>